<proteinExistence type="inferred from homology"/>
<dbReference type="Pfam" id="PF00295">
    <property type="entry name" value="Glyco_hydro_28"/>
    <property type="match status" value="1"/>
</dbReference>
<dbReference type="InterPro" id="IPR011050">
    <property type="entry name" value="Pectin_lyase_fold/virulence"/>
</dbReference>
<protein>
    <submittedName>
        <fullName evidence="5">Endopolygalacturonase</fullName>
    </submittedName>
</protein>
<evidence type="ECO:0000313" key="5">
    <source>
        <dbReference type="EMBL" id="KKR03651.1"/>
    </source>
</evidence>
<name>A0A0G0MTB5_9BACT</name>
<dbReference type="GO" id="GO:0005975">
    <property type="term" value="P:carbohydrate metabolic process"/>
    <property type="evidence" value="ECO:0007669"/>
    <property type="project" value="InterPro"/>
</dbReference>
<dbReference type="EMBL" id="LBWG01000023">
    <property type="protein sequence ID" value="KKR03651.1"/>
    <property type="molecule type" value="Genomic_DNA"/>
</dbReference>
<evidence type="ECO:0000256" key="1">
    <source>
        <dbReference type="ARBA" id="ARBA00008834"/>
    </source>
</evidence>
<comment type="caution">
    <text evidence="5">The sequence shown here is derived from an EMBL/GenBank/DDBJ whole genome shotgun (WGS) entry which is preliminary data.</text>
</comment>
<dbReference type="PANTHER" id="PTHR31339">
    <property type="entry name" value="PECTIN LYASE-RELATED"/>
    <property type="match status" value="1"/>
</dbReference>
<evidence type="ECO:0000256" key="3">
    <source>
        <dbReference type="ARBA" id="ARBA00023295"/>
    </source>
</evidence>
<keyword evidence="3 4" id="KW-0326">Glycosidase</keyword>
<accession>A0A0G0MTB5</accession>
<evidence type="ECO:0000256" key="4">
    <source>
        <dbReference type="RuleBase" id="RU361169"/>
    </source>
</evidence>
<dbReference type="InterPro" id="IPR051801">
    <property type="entry name" value="GH28_Enzymes"/>
</dbReference>
<keyword evidence="2 4" id="KW-0378">Hydrolase</keyword>
<dbReference type="GO" id="GO:0004650">
    <property type="term" value="F:polygalacturonase activity"/>
    <property type="evidence" value="ECO:0007669"/>
    <property type="project" value="InterPro"/>
</dbReference>
<dbReference type="PANTHER" id="PTHR31339:SF9">
    <property type="entry name" value="PLASMIN AND FIBRONECTIN-BINDING PROTEIN A"/>
    <property type="match status" value="1"/>
</dbReference>
<dbReference type="SUPFAM" id="SSF51126">
    <property type="entry name" value="Pectin lyase-like"/>
    <property type="match status" value="1"/>
</dbReference>
<dbReference type="InterPro" id="IPR012334">
    <property type="entry name" value="Pectin_lyas_fold"/>
</dbReference>
<sequence>MPVYYNVCDFGAVGDGKTNNTKAFQVAIDECAKAGGGIVLLPPGNYLTGTFFLKDNVDFHLTGGAIVTGSSDLNDYKSSLYSQKSLNDRTSGTHLIIAQKANNVSISGTGCIDGNALAFFEAKPESAKLAIKGDVRTSQMVIFCDCENVKVSDVLFRNSPYWHLFIYGCRKVQIHGIRIKSNPDTCTNDGLDIDSSMDVVVSDCLIESQDDCITLRANNQPIGNRQNCENISVTNCILKTDCCGIRVGVGSGEVRNAVFSNIIIKKAKIGIDIIGLWTNKLSGVLVENIIFSNFIIHANIPFFITPGYGSTKPVKNIFFNNIMASAMSCCYLGGVPGNSTSEIYIRDMKIVMQPGIDNIHERNDMISEWAQKGYTSASNSMKVPYGLWIEHVENSEFKNIQIILEDQKDIWLNAIKINDVKNLKFESIVLRGFASYCDNLWSNERIDDFTLKTFNEKNISVE</sequence>
<evidence type="ECO:0000256" key="2">
    <source>
        <dbReference type="ARBA" id="ARBA00022801"/>
    </source>
</evidence>
<dbReference type="InterPro" id="IPR006626">
    <property type="entry name" value="PbH1"/>
</dbReference>
<dbReference type="Gene3D" id="2.160.20.10">
    <property type="entry name" value="Single-stranded right-handed beta-helix, Pectin lyase-like"/>
    <property type="match status" value="1"/>
</dbReference>
<dbReference type="SMART" id="SM00710">
    <property type="entry name" value="PbH1"/>
    <property type="match status" value="4"/>
</dbReference>
<dbReference type="Proteomes" id="UP000033935">
    <property type="component" value="Unassembled WGS sequence"/>
</dbReference>
<evidence type="ECO:0000313" key="6">
    <source>
        <dbReference type="Proteomes" id="UP000033935"/>
    </source>
</evidence>
<organism evidence="5 6">
    <name type="scientific">Candidatus Uhrbacteria bacterium GW2011_GWF2_39_13</name>
    <dbReference type="NCBI Taxonomy" id="1618995"/>
    <lineage>
        <taxon>Bacteria</taxon>
        <taxon>Candidatus Uhriibacteriota</taxon>
    </lineage>
</organism>
<reference evidence="5 6" key="1">
    <citation type="journal article" date="2015" name="Nature">
        <title>rRNA introns, odd ribosomes, and small enigmatic genomes across a large radiation of phyla.</title>
        <authorList>
            <person name="Brown C.T."/>
            <person name="Hug L.A."/>
            <person name="Thomas B.C."/>
            <person name="Sharon I."/>
            <person name="Castelle C.J."/>
            <person name="Singh A."/>
            <person name="Wilkins M.J."/>
            <person name="Williams K.H."/>
            <person name="Banfield J.F."/>
        </authorList>
    </citation>
    <scope>NUCLEOTIDE SEQUENCE [LARGE SCALE GENOMIC DNA]</scope>
</reference>
<comment type="similarity">
    <text evidence="1 4">Belongs to the glycosyl hydrolase 28 family.</text>
</comment>
<dbReference type="InterPro" id="IPR000743">
    <property type="entry name" value="Glyco_hydro_28"/>
</dbReference>
<gene>
    <name evidence="5" type="ORF">UT30_C0023G0009</name>
</gene>
<dbReference type="AlphaFoldDB" id="A0A0G0MTB5"/>